<dbReference type="PANTHER" id="PTHR11455">
    <property type="entry name" value="CRYPTOCHROME"/>
    <property type="match status" value="1"/>
</dbReference>
<dbReference type="InterPro" id="IPR036134">
    <property type="entry name" value="Crypto/Photolyase_FAD-like_sf"/>
</dbReference>
<dbReference type="EMBL" id="CP003746">
    <property type="protein sequence ID" value="AFU98292.2"/>
    <property type="molecule type" value="Genomic_DNA"/>
</dbReference>
<dbReference type="EC" id="4.1.99.3" evidence="3"/>
<dbReference type="PANTHER" id="PTHR11455:SF9">
    <property type="entry name" value="CRYPTOCHROME CIRCADIAN CLOCK 5 ISOFORM X1"/>
    <property type="match status" value="1"/>
</dbReference>
<feature type="domain" description="Photolyase/cryptochrome alpha/beta" evidence="15">
    <location>
        <begin position="7"/>
        <end position="144"/>
    </location>
</feature>
<dbReference type="SUPFAM" id="SSF48173">
    <property type="entry name" value="Cryptochrome/photolyase FAD-binding domain"/>
    <property type="match status" value="1"/>
</dbReference>
<dbReference type="InterPro" id="IPR005101">
    <property type="entry name" value="Cryptochr/Photolyase_FAD-bd"/>
</dbReference>
<evidence type="ECO:0000256" key="12">
    <source>
        <dbReference type="PIRSR" id="PIRSR602081-1"/>
    </source>
</evidence>
<dbReference type="AlphaFoldDB" id="K4KWJ1"/>
<protein>
    <recommendedName>
        <fullName evidence="4">Deoxyribodipyrimidine photo-lyase</fullName>
        <ecNumber evidence="3">4.1.99.3</ecNumber>
    </recommendedName>
    <alternativeName>
        <fullName evidence="8">DNA photolyase</fullName>
    </alternativeName>
    <alternativeName>
        <fullName evidence="11">Photoreactivating enzyme</fullName>
    </alternativeName>
</protein>
<dbReference type="FunFam" id="1.10.579.10:FF:000003">
    <property type="entry name" value="Deoxyribodipyrimidine photo-lyase"/>
    <property type="match status" value="1"/>
</dbReference>
<evidence type="ECO:0000313" key="16">
    <source>
        <dbReference type="EMBL" id="AFU98292.2"/>
    </source>
</evidence>
<feature type="binding site" evidence="12">
    <location>
        <begin position="385"/>
        <end position="387"/>
    </location>
    <ligand>
        <name>FAD</name>
        <dbReference type="ChEBI" id="CHEBI:57692"/>
    </ligand>
</feature>
<evidence type="ECO:0000256" key="5">
    <source>
        <dbReference type="ARBA" id="ARBA00022630"/>
    </source>
</evidence>
<dbReference type="Pfam" id="PF00875">
    <property type="entry name" value="DNA_photolyase"/>
    <property type="match status" value="1"/>
</dbReference>
<keyword evidence="6 12" id="KW-0274">FAD</keyword>
<gene>
    <name evidence="16" type="ordered locus">M5M_05435</name>
</gene>
<dbReference type="InterPro" id="IPR018394">
    <property type="entry name" value="DNA_photolyase_1_CS_C"/>
</dbReference>
<reference evidence="16 17" key="1">
    <citation type="journal article" date="2013" name="Genome Announc.">
        <title>Complete genome sequence of Simiduia agarivorans SA1(T), a marine bacterium able to degrade a variety of polysaccharides.</title>
        <authorList>
            <person name="Lin S.Y."/>
            <person name="Shieh W.Y."/>
            <person name="Chen J.S."/>
            <person name="Tang S.L."/>
        </authorList>
    </citation>
    <scope>NUCLEOTIDE SEQUENCE [LARGE SCALE GENOMIC DNA]</scope>
    <source>
        <strain evidence="17">DSM 21679 / JCM 13881 / BCRC 17597 / SA1</strain>
    </source>
</reference>
<evidence type="ECO:0000256" key="14">
    <source>
        <dbReference type="RuleBase" id="RU004182"/>
    </source>
</evidence>
<dbReference type="PROSITE" id="PS00394">
    <property type="entry name" value="DNA_PHOTOLYASES_1_1"/>
    <property type="match status" value="1"/>
</dbReference>
<comment type="cofactor">
    <cofactor evidence="1">
        <name>(6R)-5,10-methylene-5,6,7,8-tetrahydrofolate</name>
        <dbReference type="ChEBI" id="CHEBI:15636"/>
    </cofactor>
</comment>
<dbReference type="HOGENOM" id="CLU_010348_2_0_6"/>
<dbReference type="NCBIfam" id="NF007955">
    <property type="entry name" value="PRK10674.1"/>
    <property type="match status" value="1"/>
</dbReference>
<evidence type="ECO:0000256" key="10">
    <source>
        <dbReference type="ARBA" id="ARBA00059220"/>
    </source>
</evidence>
<dbReference type="Pfam" id="PF03441">
    <property type="entry name" value="FAD_binding_7"/>
    <property type="match status" value="1"/>
</dbReference>
<comment type="function">
    <text evidence="10">Involved in repair of UV radiation-induced DNA damage. Catalyzes the light-dependent monomerization (300-600 nm) of cyclobutyl pyrimidine dimers (in cis-syn configuration), which are formed between adjacent bases on the same DNA strand upon exposure to ultraviolet radiation.</text>
</comment>
<dbReference type="eggNOG" id="COG0415">
    <property type="taxonomic scope" value="Bacteria"/>
</dbReference>
<comment type="similarity">
    <text evidence="14">Belongs to the DNA photolyase family.</text>
</comment>
<keyword evidence="5 12" id="KW-0285">Flavoprotein</keyword>
<dbReference type="SUPFAM" id="SSF52425">
    <property type="entry name" value="Cryptochrome/photolyase, N-terminal domain"/>
    <property type="match status" value="1"/>
</dbReference>
<accession>K4KWJ1</accession>
<organism evidence="16 17">
    <name type="scientific">Simiduia agarivorans (strain DSM 21679 / JCM 13881 / BCRC 17597 / SA1)</name>
    <dbReference type="NCBI Taxonomy" id="1117647"/>
    <lineage>
        <taxon>Bacteria</taxon>
        <taxon>Pseudomonadati</taxon>
        <taxon>Pseudomonadota</taxon>
        <taxon>Gammaproteobacteria</taxon>
        <taxon>Cellvibrionales</taxon>
        <taxon>Cellvibrionaceae</taxon>
        <taxon>Simiduia</taxon>
    </lineage>
</organism>
<dbReference type="PROSITE" id="PS51645">
    <property type="entry name" value="PHR_CRY_ALPHA_BETA"/>
    <property type="match status" value="1"/>
</dbReference>
<feature type="binding site" evidence="12">
    <location>
        <position position="284"/>
    </location>
    <ligand>
        <name>FAD</name>
        <dbReference type="ChEBI" id="CHEBI:57692"/>
    </ligand>
</feature>
<evidence type="ECO:0000256" key="2">
    <source>
        <dbReference type="ARBA" id="ARBA00005862"/>
    </source>
</evidence>
<feature type="binding site" evidence="12">
    <location>
        <begin position="247"/>
        <end position="251"/>
    </location>
    <ligand>
        <name>FAD</name>
        <dbReference type="ChEBI" id="CHEBI:57692"/>
    </ligand>
</feature>
<feature type="site" description="Electron transfer via tryptophanyl radical" evidence="13">
    <location>
        <position position="319"/>
    </location>
</feature>
<dbReference type="GO" id="GO:0009416">
    <property type="term" value="P:response to light stimulus"/>
    <property type="evidence" value="ECO:0007669"/>
    <property type="project" value="TreeGrafter"/>
</dbReference>
<dbReference type="STRING" id="1117647.M5M_05435"/>
<dbReference type="Gene3D" id="3.40.50.620">
    <property type="entry name" value="HUPs"/>
    <property type="match status" value="1"/>
</dbReference>
<comment type="cofactor">
    <cofactor evidence="12">
        <name>FAD</name>
        <dbReference type="ChEBI" id="CHEBI:57692"/>
    </cofactor>
    <text evidence="12">Binds 1 FAD per subunit.</text>
</comment>
<dbReference type="GO" id="GO:0003677">
    <property type="term" value="F:DNA binding"/>
    <property type="evidence" value="ECO:0007669"/>
    <property type="project" value="TreeGrafter"/>
</dbReference>
<dbReference type="InterPro" id="IPR006050">
    <property type="entry name" value="DNA_photolyase_N"/>
</dbReference>
<evidence type="ECO:0000256" key="3">
    <source>
        <dbReference type="ARBA" id="ARBA00013149"/>
    </source>
</evidence>
<evidence type="ECO:0000256" key="8">
    <source>
        <dbReference type="ARBA" id="ARBA00031671"/>
    </source>
</evidence>
<dbReference type="InterPro" id="IPR014729">
    <property type="entry name" value="Rossmann-like_a/b/a_fold"/>
</dbReference>
<feature type="site" description="Electron transfer via tryptophanyl radical" evidence="13">
    <location>
        <position position="372"/>
    </location>
</feature>
<keyword evidence="7 14" id="KW-0157">Chromophore</keyword>
<comment type="catalytic activity">
    <reaction evidence="9">
        <text>cyclobutadipyrimidine (in DNA) = 2 pyrimidine residues (in DNA).</text>
        <dbReference type="EC" id="4.1.99.3"/>
    </reaction>
</comment>
<dbReference type="OrthoDB" id="9772484at2"/>
<evidence type="ECO:0000256" key="9">
    <source>
        <dbReference type="ARBA" id="ARBA00033999"/>
    </source>
</evidence>
<evidence type="ECO:0000256" key="13">
    <source>
        <dbReference type="PIRSR" id="PIRSR602081-2"/>
    </source>
</evidence>
<name>K4KWJ1_SIMAS</name>
<dbReference type="GO" id="GO:0003904">
    <property type="term" value="F:deoxyribodipyrimidine photo-lyase activity"/>
    <property type="evidence" value="ECO:0007669"/>
    <property type="project" value="UniProtKB-EC"/>
</dbReference>
<keyword evidence="17" id="KW-1185">Reference proteome</keyword>
<comment type="similarity">
    <text evidence="2">Belongs to the DNA photolyase class-1 family.</text>
</comment>
<dbReference type="Proteomes" id="UP000000466">
    <property type="component" value="Chromosome"/>
</dbReference>
<evidence type="ECO:0000313" key="17">
    <source>
        <dbReference type="Proteomes" id="UP000000466"/>
    </source>
</evidence>
<sequence length="475" mass="54067">MSRAKHPNQLIWFRNDLRVTDHPALTAACQSAMAEGGRVHAVFVCTTQQWQRHDWGVNKRDFVYRSVLALGQQLRELGITLHVLQVPLFSQCAEAVVKLALELGAGKVVWHREVGWDERQRDLAVRKRCTQENLATEVLDDRLLVPPESVLTGGGTPFKVFTPYKRRWLEALKASGVANLPKPRVQPGKVNAPTISRDAFGLSEDVPAMAALWPAGESEAHKRLVRFTRERLMQYGEQRDFPALEGTSGLSPYLAVGAISARQCAHAWLLASEGDWHHPRSDVWLSELGWRDFYQYIMWHFPRVSRNQPFVEKTRQLAWRSADEDFLAWCQGRTGIPLVDAAMRQLHATGWMHNRLRMVVAMFLTKNLLVDWRRGEAYFMQQLVDGDFAANNGGWQWSASTGTDAAPYFRVFNPVSQSQRFDPEGQFIRHWLPELAHLDNKQIHLPKPALRGDYPAPIVDLKLSRQQAIDAFAAL</sequence>
<dbReference type="InterPro" id="IPR002081">
    <property type="entry name" value="Cryptochrome/DNA_photolyase_1"/>
</dbReference>
<dbReference type="InterPro" id="IPR036155">
    <property type="entry name" value="Crypto/Photolyase_N_sf"/>
</dbReference>
<proteinExistence type="inferred from homology"/>
<feature type="binding site" evidence="12">
    <location>
        <position position="235"/>
    </location>
    <ligand>
        <name>FAD</name>
        <dbReference type="ChEBI" id="CHEBI:57692"/>
    </ligand>
</feature>
<evidence type="ECO:0000256" key="1">
    <source>
        <dbReference type="ARBA" id="ARBA00001932"/>
    </source>
</evidence>
<dbReference type="Gene3D" id="1.25.40.80">
    <property type="match status" value="1"/>
</dbReference>
<feature type="site" description="Electron transfer via tryptophanyl radical" evidence="13">
    <location>
        <position position="395"/>
    </location>
</feature>
<dbReference type="GO" id="GO:0071949">
    <property type="term" value="F:FAD binding"/>
    <property type="evidence" value="ECO:0007669"/>
    <property type="project" value="TreeGrafter"/>
</dbReference>
<evidence type="ECO:0000256" key="6">
    <source>
        <dbReference type="ARBA" id="ARBA00022827"/>
    </source>
</evidence>
<evidence type="ECO:0000256" key="7">
    <source>
        <dbReference type="ARBA" id="ARBA00022991"/>
    </source>
</evidence>
<dbReference type="Gene3D" id="1.10.579.10">
    <property type="entry name" value="DNA Cyclobutane Dipyrimidine Photolyase, subunit A, domain 3"/>
    <property type="match status" value="1"/>
</dbReference>
<dbReference type="GO" id="GO:0000719">
    <property type="term" value="P:photoreactive repair"/>
    <property type="evidence" value="ECO:0007669"/>
    <property type="project" value="UniProtKB-ARBA"/>
</dbReference>
<dbReference type="RefSeq" id="WP_016389231.1">
    <property type="nucleotide sequence ID" value="NC_018868.3"/>
</dbReference>
<evidence type="ECO:0000256" key="4">
    <source>
        <dbReference type="ARBA" id="ARBA00014046"/>
    </source>
</evidence>
<evidence type="ECO:0000256" key="11">
    <source>
        <dbReference type="ARBA" id="ARBA00083107"/>
    </source>
</evidence>
<dbReference type="KEGG" id="saga:M5M_05435"/>
<evidence type="ECO:0000259" key="15">
    <source>
        <dbReference type="PROSITE" id="PS51645"/>
    </source>
</evidence>
<feature type="binding site" evidence="12">
    <location>
        <begin position="287"/>
        <end position="294"/>
    </location>
    <ligand>
        <name>FAD</name>
        <dbReference type="ChEBI" id="CHEBI:57692"/>
    </ligand>
</feature>
<dbReference type="PRINTS" id="PR00147">
    <property type="entry name" value="DNAPHOTLYASE"/>
</dbReference>